<evidence type="ECO:0000313" key="3">
    <source>
        <dbReference type="EMBL" id="CBY37085.1"/>
    </source>
</evidence>
<keyword evidence="1" id="KW-0732">Signal</keyword>
<organism evidence="2 4">
    <name type="scientific">Oikopleura dioica</name>
    <name type="common">Tunicate</name>
    <dbReference type="NCBI Taxonomy" id="34765"/>
    <lineage>
        <taxon>Eukaryota</taxon>
        <taxon>Metazoa</taxon>
        <taxon>Chordata</taxon>
        <taxon>Tunicata</taxon>
        <taxon>Appendicularia</taxon>
        <taxon>Copelata</taxon>
        <taxon>Oikopleuridae</taxon>
        <taxon>Oikopleura</taxon>
    </lineage>
</organism>
<dbReference type="AlphaFoldDB" id="E4WYN3"/>
<gene>
    <name evidence="2" type="ORF">GSOID_T00013571001</name>
    <name evidence="3" type="ORF">GSOID_T00030154001</name>
</gene>
<feature type="chain" id="PRO_5007653946" description="Snake toxin/toxin-like domain-containing protein" evidence="1">
    <location>
        <begin position="19"/>
        <end position="149"/>
    </location>
</feature>
<evidence type="ECO:0000313" key="4">
    <source>
        <dbReference type="Proteomes" id="UP000001307"/>
    </source>
</evidence>
<dbReference type="OrthoDB" id="10286777at2759"/>
<evidence type="ECO:0000256" key="1">
    <source>
        <dbReference type="SAM" id="SignalP"/>
    </source>
</evidence>
<name>E4WYN3_OIKDI</name>
<feature type="signal peptide" evidence="1">
    <location>
        <begin position="1"/>
        <end position="18"/>
    </location>
</feature>
<sequence>MKLFATLALFASSTATFAGNSVEVMCTSCLSEPSDACWGACYSLASRSGTTVHDAVVVPQCTSCLSEPSDACWGACYSLGTTFSNDDIDSMCTSCLSEPSDACWGACARSTSSQFAINKDFVKMVQGMKGQSRCTSCLAEPSDACWGAC</sequence>
<dbReference type="EMBL" id="FN654896">
    <property type="protein sequence ID" value="CBY37085.1"/>
    <property type="molecule type" value="Genomic_DNA"/>
</dbReference>
<evidence type="ECO:0008006" key="5">
    <source>
        <dbReference type="Google" id="ProtNLM"/>
    </source>
</evidence>
<reference evidence="2 4" key="1">
    <citation type="journal article" date="2010" name="Science">
        <title>Plasticity of animal genome architecture unmasked by rapid evolution of a pelagic tunicate.</title>
        <authorList>
            <person name="Denoeud F."/>
            <person name="Henriet S."/>
            <person name="Mungpakdee S."/>
            <person name="Aury J.M."/>
            <person name="Da Silva C."/>
            <person name="Brinkmann H."/>
            <person name="Mikhaleva J."/>
            <person name="Olsen L.C."/>
            <person name="Jubin C."/>
            <person name="Canestro C."/>
            <person name="Bouquet J.M."/>
            <person name="Danks G."/>
            <person name="Poulain J."/>
            <person name="Campsteijn C."/>
            <person name="Adamski M."/>
            <person name="Cross I."/>
            <person name="Yadetie F."/>
            <person name="Muffato M."/>
            <person name="Louis A."/>
            <person name="Butcher S."/>
            <person name="Tsagkogeorga G."/>
            <person name="Konrad A."/>
            <person name="Singh S."/>
            <person name="Jensen M.F."/>
            <person name="Cong E.H."/>
            <person name="Eikeseth-Otteraa H."/>
            <person name="Noel B."/>
            <person name="Anthouard V."/>
            <person name="Porcel B.M."/>
            <person name="Kachouri-Lafond R."/>
            <person name="Nishino A."/>
            <person name="Ugolini M."/>
            <person name="Chourrout P."/>
            <person name="Nishida H."/>
            <person name="Aasland R."/>
            <person name="Huzurbazar S."/>
            <person name="Westhof E."/>
            <person name="Delsuc F."/>
            <person name="Lehrach H."/>
            <person name="Reinhardt R."/>
            <person name="Weissenbach J."/>
            <person name="Roy S.W."/>
            <person name="Artiguenave F."/>
            <person name="Postlethwait J.H."/>
            <person name="Manak J.R."/>
            <person name="Thompson E.M."/>
            <person name="Jaillon O."/>
            <person name="Du Pasquier L."/>
            <person name="Boudinot P."/>
            <person name="Liberles D.A."/>
            <person name="Volff J.N."/>
            <person name="Philippe H."/>
            <person name="Lenhard B."/>
            <person name="Roest Crollius H."/>
            <person name="Wincker P."/>
            <person name="Chourrout D."/>
        </authorList>
    </citation>
    <scope>NUCLEOTIDE SEQUENCE [LARGE SCALE GENOMIC DNA]</scope>
</reference>
<accession>E4WYN3</accession>
<dbReference type="EMBL" id="FN653019">
    <property type="protein sequence ID" value="CBY22797.1"/>
    <property type="molecule type" value="Genomic_DNA"/>
</dbReference>
<protein>
    <recommendedName>
        <fullName evidence="5">Snake toxin/toxin-like domain-containing protein</fullName>
    </recommendedName>
</protein>
<proteinExistence type="predicted"/>
<dbReference type="Proteomes" id="UP000001307">
    <property type="component" value="Unassembled WGS sequence"/>
</dbReference>
<evidence type="ECO:0000313" key="2">
    <source>
        <dbReference type="EMBL" id="CBY22797.1"/>
    </source>
</evidence>
<dbReference type="Proteomes" id="UP000011014">
    <property type="component" value="Unassembled WGS sequence"/>
</dbReference>
<keyword evidence="4" id="KW-1185">Reference proteome</keyword>